<sequence length="240" mass="27371">MKSINELLLKIKNKKLLVIFPHPDDESIAAGGLILSAKRLGYEVTLLTLTKGGAGRININPKGRSLKEIRSAELEKASKILGIDNLIIKDFDDGKLKTRNGWNETVKENLLRIKPAVVVTYDPTGISGHPDHINLSVGVKRIVNEMLIARKTILFWVTLDGQSKNLVTSSVRRYLANANYELTMAYSIILSKLKAMFCHKSQRYDKLSEIILRMIIARKEWYHKVDMKKDYPYKYINFNI</sequence>
<accession>A0A0G0IIA1</accession>
<evidence type="ECO:0000313" key="1">
    <source>
        <dbReference type="EMBL" id="KKQ54362.1"/>
    </source>
</evidence>
<dbReference type="InterPro" id="IPR003737">
    <property type="entry name" value="GlcNAc_PI_deacetylase-related"/>
</dbReference>
<dbReference type="GO" id="GO:0016811">
    <property type="term" value="F:hydrolase activity, acting on carbon-nitrogen (but not peptide) bonds, in linear amides"/>
    <property type="evidence" value="ECO:0007669"/>
    <property type="project" value="TreeGrafter"/>
</dbReference>
<name>A0A0G0IIA1_9BACT</name>
<proteinExistence type="predicted"/>
<dbReference type="SUPFAM" id="SSF102588">
    <property type="entry name" value="LmbE-like"/>
    <property type="match status" value="1"/>
</dbReference>
<reference evidence="1 2" key="1">
    <citation type="journal article" date="2015" name="Nature">
        <title>rRNA introns, odd ribosomes, and small enigmatic genomes across a large radiation of phyla.</title>
        <authorList>
            <person name="Brown C.T."/>
            <person name="Hug L.A."/>
            <person name="Thomas B.C."/>
            <person name="Sharon I."/>
            <person name="Castelle C.J."/>
            <person name="Singh A."/>
            <person name="Wilkins M.J."/>
            <person name="Williams K.H."/>
            <person name="Banfield J.F."/>
        </authorList>
    </citation>
    <scope>NUCLEOTIDE SEQUENCE [LARGE SCALE GENOMIC DNA]</scope>
</reference>
<organism evidence="1 2">
    <name type="scientific">Candidatus Woesebacteria bacterium GW2011_GWC1_38_13</name>
    <dbReference type="NCBI Taxonomy" id="1618583"/>
    <lineage>
        <taxon>Bacteria</taxon>
        <taxon>Candidatus Woeseibacteriota</taxon>
    </lineage>
</organism>
<gene>
    <name evidence="1" type="ORF">US75_C0041G0003</name>
</gene>
<evidence type="ECO:0000313" key="2">
    <source>
        <dbReference type="Proteomes" id="UP000034096"/>
    </source>
</evidence>
<protein>
    <submittedName>
        <fullName evidence="1">LmbE family protein</fullName>
    </submittedName>
</protein>
<dbReference type="PANTHER" id="PTHR12993">
    <property type="entry name" value="N-ACETYLGLUCOSAMINYL-PHOSPHATIDYLINOSITOL DE-N-ACETYLASE-RELATED"/>
    <property type="match status" value="1"/>
</dbReference>
<dbReference type="PANTHER" id="PTHR12993:SF11">
    <property type="entry name" value="N-ACETYLGLUCOSAMINYL-PHOSPHATIDYLINOSITOL DE-N-ACETYLASE"/>
    <property type="match status" value="1"/>
</dbReference>
<dbReference type="EMBL" id="LBUE01000041">
    <property type="protein sequence ID" value="KKQ54362.1"/>
    <property type="molecule type" value="Genomic_DNA"/>
</dbReference>
<dbReference type="AlphaFoldDB" id="A0A0G0IIA1"/>
<dbReference type="STRING" id="1618583.US75_C0041G0003"/>
<dbReference type="Pfam" id="PF02585">
    <property type="entry name" value="PIG-L"/>
    <property type="match status" value="1"/>
</dbReference>
<dbReference type="Gene3D" id="3.40.50.10320">
    <property type="entry name" value="LmbE-like"/>
    <property type="match status" value="1"/>
</dbReference>
<comment type="caution">
    <text evidence="1">The sequence shown here is derived from an EMBL/GenBank/DDBJ whole genome shotgun (WGS) entry which is preliminary data.</text>
</comment>
<dbReference type="Proteomes" id="UP000034096">
    <property type="component" value="Unassembled WGS sequence"/>
</dbReference>
<dbReference type="InterPro" id="IPR024078">
    <property type="entry name" value="LmbE-like_dom_sf"/>
</dbReference>